<sequence>MRVGFVVDKFPSLSETFILDQVNGFLERGIEVGVICNENLLKQGSSARTEHWRALSENTVCWWGAMAPLRPSLRKLPTALWDKVSTAFDIAFSRKLQNFDVIIAHFGNNGLRVARVLKRKKLGAPLVTIFHGRDVGRPVLDNSLWQYNVLFDQGTLQLTVNDYFRKTLVDAGAPEANVNVHHMGVRINEIEYAWRSWDHSTLNLISVCRLTEKKGIEFALRALGQLSISNPDLDWAYTIIGGGELLDDLKHLAKDLNIAHRVTFLGPRPHSEVKQRLREAHLFLLPSVTAQDGDVEGIPVSLMEAMSAGLTVLSTYHSGIPELIEDQTTGFLVPEKDAEALAGKLLWIAEHPAECERIALAARKKIEADFNADVLNDEFAQMITRLAEAKLSA</sequence>
<dbReference type="SUPFAM" id="SSF53756">
    <property type="entry name" value="UDP-Glycosyltransferase/glycogen phosphorylase"/>
    <property type="match status" value="1"/>
</dbReference>
<name>A0A368Z8B1_9HYPH</name>
<dbReference type="Gene3D" id="3.40.50.2000">
    <property type="entry name" value="Glycogen Phosphorylase B"/>
    <property type="match status" value="2"/>
</dbReference>
<evidence type="ECO:0000259" key="1">
    <source>
        <dbReference type="Pfam" id="PF00534"/>
    </source>
</evidence>
<dbReference type="InterPro" id="IPR001296">
    <property type="entry name" value="Glyco_trans_1"/>
</dbReference>
<evidence type="ECO:0000313" key="4">
    <source>
        <dbReference type="Proteomes" id="UP000253324"/>
    </source>
</evidence>
<dbReference type="OrthoDB" id="9802525at2"/>
<dbReference type="PANTHER" id="PTHR45947">
    <property type="entry name" value="SULFOQUINOVOSYL TRANSFERASE SQD2"/>
    <property type="match status" value="1"/>
</dbReference>
<gene>
    <name evidence="3" type="ORF">C7476_101159</name>
</gene>
<dbReference type="AlphaFoldDB" id="A0A368Z8B1"/>
<dbReference type="Pfam" id="PF13439">
    <property type="entry name" value="Glyco_transf_4"/>
    <property type="match status" value="1"/>
</dbReference>
<feature type="domain" description="Glycosyl transferase family 1" evidence="1">
    <location>
        <begin position="204"/>
        <end position="364"/>
    </location>
</feature>
<keyword evidence="3" id="KW-0808">Transferase</keyword>
<dbReference type="PANTHER" id="PTHR45947:SF14">
    <property type="entry name" value="SLL1723 PROTEIN"/>
    <property type="match status" value="1"/>
</dbReference>
<proteinExistence type="predicted"/>
<organism evidence="3 4">
    <name type="scientific">Phyllobacterium bourgognense</name>
    <dbReference type="NCBI Taxonomy" id="314236"/>
    <lineage>
        <taxon>Bacteria</taxon>
        <taxon>Pseudomonadati</taxon>
        <taxon>Pseudomonadota</taxon>
        <taxon>Alphaproteobacteria</taxon>
        <taxon>Hyphomicrobiales</taxon>
        <taxon>Phyllobacteriaceae</taxon>
        <taxon>Phyllobacterium</taxon>
    </lineage>
</organism>
<reference evidence="3 4" key="1">
    <citation type="submission" date="2018-07" db="EMBL/GenBank/DDBJ databases">
        <title>Genomic Encyclopedia of Type Strains, Phase III (KMG-III): the genomes of soil and plant-associated and newly described type strains.</title>
        <authorList>
            <person name="Whitman W."/>
        </authorList>
    </citation>
    <scope>NUCLEOTIDE SEQUENCE [LARGE SCALE GENOMIC DNA]</scope>
    <source>
        <strain evidence="3 4">31-25a</strain>
    </source>
</reference>
<dbReference type="RefSeq" id="WP_114428014.1">
    <property type="nucleotide sequence ID" value="NZ_QPJM01000001.1"/>
</dbReference>
<feature type="domain" description="Glycosyltransferase subfamily 4-like N-terminal" evidence="2">
    <location>
        <begin position="15"/>
        <end position="187"/>
    </location>
</feature>
<dbReference type="Pfam" id="PF00534">
    <property type="entry name" value="Glycos_transf_1"/>
    <property type="match status" value="1"/>
</dbReference>
<accession>A0A368Z8B1</accession>
<dbReference type="EMBL" id="QPJM01000001">
    <property type="protein sequence ID" value="RCW87397.1"/>
    <property type="molecule type" value="Genomic_DNA"/>
</dbReference>
<dbReference type="GO" id="GO:0016757">
    <property type="term" value="F:glycosyltransferase activity"/>
    <property type="evidence" value="ECO:0007669"/>
    <property type="project" value="InterPro"/>
</dbReference>
<evidence type="ECO:0000259" key="2">
    <source>
        <dbReference type="Pfam" id="PF13439"/>
    </source>
</evidence>
<protein>
    <submittedName>
        <fullName evidence="3">Colanic acid/amylovoran biosynthesis glycosyltransferase</fullName>
    </submittedName>
</protein>
<dbReference type="InterPro" id="IPR050194">
    <property type="entry name" value="Glycosyltransferase_grp1"/>
</dbReference>
<dbReference type="InterPro" id="IPR028098">
    <property type="entry name" value="Glyco_trans_4-like_N"/>
</dbReference>
<evidence type="ECO:0000313" key="3">
    <source>
        <dbReference type="EMBL" id="RCW87397.1"/>
    </source>
</evidence>
<dbReference type="Proteomes" id="UP000253324">
    <property type="component" value="Unassembled WGS sequence"/>
</dbReference>
<keyword evidence="4" id="KW-1185">Reference proteome</keyword>
<comment type="caution">
    <text evidence="3">The sequence shown here is derived from an EMBL/GenBank/DDBJ whole genome shotgun (WGS) entry which is preliminary data.</text>
</comment>